<protein>
    <recommendedName>
        <fullName evidence="4">Ataxin-2 C-terminal domain-containing protein</fullName>
    </recommendedName>
</protein>
<reference evidence="2" key="1">
    <citation type="journal article" date="2023" name="Plant J.">
        <title>The genome of the king protea, Protea cynaroides.</title>
        <authorList>
            <person name="Chang J."/>
            <person name="Duong T.A."/>
            <person name="Schoeman C."/>
            <person name="Ma X."/>
            <person name="Roodt D."/>
            <person name="Barker N."/>
            <person name="Li Z."/>
            <person name="Van de Peer Y."/>
            <person name="Mizrachi E."/>
        </authorList>
    </citation>
    <scope>NUCLEOTIDE SEQUENCE</scope>
    <source>
        <tissue evidence="2">Young leaves</tissue>
    </source>
</reference>
<dbReference type="PANTHER" id="PTHR33790">
    <property type="entry name" value="OS05G0344200 PROTEIN"/>
    <property type="match status" value="1"/>
</dbReference>
<sequence length="166" mass="19105">MAVVSGRTSTLNPDAPLFIPAVFRQVEDFSPEWWELVKTSTWFRDFWLSQHQEEDSFISNSIDGDDEDDIANLLPDSFDLGVDEEEPSLEFQMQEFVGFMEDINESTKQSPKKGFATSEVLRNNLDLMKSPKEKGPKYVLEPAKYKEKPPQCVSPKCSPRRIQQPR</sequence>
<proteinExistence type="predicted"/>
<name>A0A9Q0KJ02_9MAGN</name>
<evidence type="ECO:0008006" key="4">
    <source>
        <dbReference type="Google" id="ProtNLM"/>
    </source>
</evidence>
<comment type="caution">
    <text evidence="2">The sequence shown here is derived from an EMBL/GenBank/DDBJ whole genome shotgun (WGS) entry which is preliminary data.</text>
</comment>
<evidence type="ECO:0000256" key="1">
    <source>
        <dbReference type="SAM" id="MobiDB-lite"/>
    </source>
</evidence>
<dbReference type="Proteomes" id="UP001141806">
    <property type="component" value="Unassembled WGS sequence"/>
</dbReference>
<organism evidence="2 3">
    <name type="scientific">Protea cynaroides</name>
    <dbReference type="NCBI Taxonomy" id="273540"/>
    <lineage>
        <taxon>Eukaryota</taxon>
        <taxon>Viridiplantae</taxon>
        <taxon>Streptophyta</taxon>
        <taxon>Embryophyta</taxon>
        <taxon>Tracheophyta</taxon>
        <taxon>Spermatophyta</taxon>
        <taxon>Magnoliopsida</taxon>
        <taxon>Proteales</taxon>
        <taxon>Proteaceae</taxon>
        <taxon>Protea</taxon>
    </lineage>
</organism>
<gene>
    <name evidence="2" type="ORF">NE237_004652</name>
</gene>
<dbReference type="EMBL" id="JAMYWD010000005">
    <property type="protein sequence ID" value="KAJ4971553.1"/>
    <property type="molecule type" value="Genomic_DNA"/>
</dbReference>
<feature type="region of interest" description="Disordered" evidence="1">
    <location>
        <begin position="126"/>
        <end position="166"/>
    </location>
</feature>
<keyword evidence="3" id="KW-1185">Reference proteome</keyword>
<accession>A0A9Q0KJ02</accession>
<dbReference type="AlphaFoldDB" id="A0A9Q0KJ02"/>
<evidence type="ECO:0000313" key="3">
    <source>
        <dbReference type="Proteomes" id="UP001141806"/>
    </source>
</evidence>
<dbReference type="PANTHER" id="PTHR33790:SF10">
    <property type="entry name" value="PROTEIN EARLY RESPONSIVE TO DEHYDRATION 15"/>
    <property type="match status" value="1"/>
</dbReference>
<dbReference type="OrthoDB" id="628205at2759"/>
<evidence type="ECO:0000313" key="2">
    <source>
        <dbReference type="EMBL" id="KAJ4971553.1"/>
    </source>
</evidence>
<dbReference type="InterPro" id="IPR040414">
    <property type="entry name" value="CID1/CID2"/>
</dbReference>